<dbReference type="Proteomes" id="UP000280455">
    <property type="component" value="Chromosome"/>
</dbReference>
<dbReference type="RefSeq" id="WP_080768774.1">
    <property type="nucleotide sequence ID" value="NZ_CP027719.1"/>
</dbReference>
<protein>
    <recommendedName>
        <fullName evidence="4">DUF2474 domain-containing protein</fullName>
    </recommendedName>
</protein>
<accession>A0AAD0ZK15</accession>
<evidence type="ECO:0000256" key="1">
    <source>
        <dbReference type="SAM" id="Phobius"/>
    </source>
</evidence>
<keyword evidence="1" id="KW-1133">Transmembrane helix</keyword>
<gene>
    <name evidence="2" type="ORF">C4K07_3891</name>
</gene>
<dbReference type="AlphaFoldDB" id="A0AAD0ZK15"/>
<dbReference type="EMBL" id="CP027750">
    <property type="protein sequence ID" value="AZE30673.1"/>
    <property type="molecule type" value="Genomic_DNA"/>
</dbReference>
<reference evidence="2 3" key="1">
    <citation type="submission" date="2018-03" db="EMBL/GenBank/DDBJ databases">
        <title>Diversity of phytobeneficial traits revealed by whole-genome analysis of worldwide-isolated phenazine-producing Pseudomonas spp.</title>
        <authorList>
            <person name="Biessy A."/>
            <person name="Novinscak A."/>
            <person name="Blom J."/>
            <person name="Leger G."/>
            <person name="Thomashow L.S."/>
            <person name="Cazorla F.M."/>
            <person name="Josic D."/>
            <person name="Filion M."/>
        </authorList>
    </citation>
    <scope>NUCLEOTIDE SEQUENCE [LARGE SCALE GENOMIC DNA]</scope>
    <source>
        <strain evidence="2 3">ChPhzS24</strain>
    </source>
</reference>
<name>A0AAD0ZK15_9PSED</name>
<keyword evidence="1" id="KW-0812">Transmembrane</keyword>
<evidence type="ECO:0000313" key="3">
    <source>
        <dbReference type="Proteomes" id="UP000280455"/>
    </source>
</evidence>
<sequence length="53" mass="5664">MEGSEVSGTEGQAAPWYRRLAWLVGIWFGSVLALGAVAGLLRLMMQLAGMSSH</sequence>
<evidence type="ECO:0000313" key="2">
    <source>
        <dbReference type="EMBL" id="AZE30673.1"/>
    </source>
</evidence>
<proteinExistence type="predicted"/>
<organism evidence="2 3">
    <name type="scientific">Pseudomonas chlororaphis subsp. aureofaciens</name>
    <dbReference type="NCBI Taxonomy" id="587851"/>
    <lineage>
        <taxon>Bacteria</taxon>
        <taxon>Pseudomonadati</taxon>
        <taxon>Pseudomonadota</taxon>
        <taxon>Gammaproteobacteria</taxon>
        <taxon>Pseudomonadales</taxon>
        <taxon>Pseudomonadaceae</taxon>
        <taxon>Pseudomonas</taxon>
    </lineage>
</organism>
<dbReference type="Pfam" id="PF10617">
    <property type="entry name" value="DUF2474"/>
    <property type="match status" value="1"/>
</dbReference>
<evidence type="ECO:0008006" key="4">
    <source>
        <dbReference type="Google" id="ProtNLM"/>
    </source>
</evidence>
<dbReference type="InterPro" id="IPR018895">
    <property type="entry name" value="DUF2474"/>
</dbReference>
<feature type="transmembrane region" description="Helical" evidence="1">
    <location>
        <begin position="20"/>
        <end position="41"/>
    </location>
</feature>
<keyword evidence="1" id="KW-0472">Membrane</keyword>